<gene>
    <name evidence="3" type="ORF">FD14_GL000498</name>
</gene>
<evidence type="ECO:0000256" key="1">
    <source>
        <dbReference type="SAM" id="Phobius"/>
    </source>
</evidence>
<comment type="caution">
    <text evidence="3">The sequence shown here is derived from an EMBL/GenBank/DDBJ whole genome shotgun (WGS) entry which is preliminary data.</text>
</comment>
<accession>A0A0R2F9M2</accession>
<feature type="transmembrane region" description="Helical" evidence="1">
    <location>
        <begin position="133"/>
        <end position="152"/>
    </location>
</feature>
<dbReference type="Pfam" id="PF01757">
    <property type="entry name" value="Acyl_transf_3"/>
    <property type="match status" value="1"/>
</dbReference>
<keyword evidence="4" id="KW-1185">Reference proteome</keyword>
<feature type="transmembrane region" description="Helical" evidence="1">
    <location>
        <begin position="46"/>
        <end position="66"/>
    </location>
</feature>
<keyword evidence="1" id="KW-1133">Transmembrane helix</keyword>
<dbReference type="Proteomes" id="UP000051442">
    <property type="component" value="Unassembled WGS sequence"/>
</dbReference>
<reference evidence="3 4" key="1">
    <citation type="journal article" date="2015" name="Genome Announc.">
        <title>Expanding the biotechnology potential of lactobacilli through comparative genomics of 213 strains and associated genera.</title>
        <authorList>
            <person name="Sun Z."/>
            <person name="Harris H.M."/>
            <person name="McCann A."/>
            <person name="Guo C."/>
            <person name="Argimon S."/>
            <person name="Zhang W."/>
            <person name="Yang X."/>
            <person name="Jeffery I.B."/>
            <person name="Cooney J.C."/>
            <person name="Kagawa T.F."/>
            <person name="Liu W."/>
            <person name="Song Y."/>
            <person name="Salvetti E."/>
            <person name="Wrobel A."/>
            <person name="Rasinkangas P."/>
            <person name="Parkhill J."/>
            <person name="Rea M.C."/>
            <person name="O'Sullivan O."/>
            <person name="Ritari J."/>
            <person name="Douillard F.P."/>
            <person name="Paul Ross R."/>
            <person name="Yang R."/>
            <person name="Briner A.E."/>
            <person name="Felis G.E."/>
            <person name="de Vos W.M."/>
            <person name="Barrangou R."/>
            <person name="Klaenhammer T.R."/>
            <person name="Caufield P.W."/>
            <person name="Cui Y."/>
            <person name="Zhang H."/>
            <person name="O'Toole P.W."/>
        </authorList>
    </citation>
    <scope>NUCLEOTIDE SEQUENCE [LARGE SCALE GENOMIC DNA]</scope>
    <source>
        <strain evidence="3 4">DSM 23365</strain>
    </source>
</reference>
<dbReference type="GO" id="GO:0016747">
    <property type="term" value="F:acyltransferase activity, transferring groups other than amino-acyl groups"/>
    <property type="evidence" value="ECO:0007669"/>
    <property type="project" value="InterPro"/>
</dbReference>
<feature type="transmembrane region" description="Helical" evidence="1">
    <location>
        <begin position="200"/>
        <end position="216"/>
    </location>
</feature>
<dbReference type="PATRIC" id="fig|1423804.4.peg.535"/>
<dbReference type="AlphaFoldDB" id="A0A0R2F9M2"/>
<organism evidence="3 4">
    <name type="scientific">Secundilactobacillus similis DSM 23365 = JCM 2765</name>
    <dbReference type="NCBI Taxonomy" id="1423804"/>
    <lineage>
        <taxon>Bacteria</taxon>
        <taxon>Bacillati</taxon>
        <taxon>Bacillota</taxon>
        <taxon>Bacilli</taxon>
        <taxon>Lactobacillales</taxon>
        <taxon>Lactobacillaceae</taxon>
        <taxon>Secundilactobacillus</taxon>
    </lineage>
</organism>
<dbReference type="InterPro" id="IPR002656">
    <property type="entry name" value="Acyl_transf_3_dom"/>
</dbReference>
<evidence type="ECO:0000313" key="3">
    <source>
        <dbReference type="EMBL" id="KRN25024.1"/>
    </source>
</evidence>
<keyword evidence="1" id="KW-0472">Membrane</keyword>
<feature type="transmembrane region" description="Helical" evidence="1">
    <location>
        <begin position="332"/>
        <end position="355"/>
    </location>
</feature>
<protein>
    <submittedName>
        <fullName evidence="3">Integral membrane protein</fullName>
    </submittedName>
</protein>
<feature type="transmembrane region" description="Helical" evidence="1">
    <location>
        <begin position="228"/>
        <end position="244"/>
    </location>
</feature>
<dbReference type="STRING" id="1423804.FD14_GL000498"/>
<dbReference type="RefSeq" id="WP_054734867.1">
    <property type="nucleotide sequence ID" value="NZ_AYZM01000079.1"/>
</dbReference>
<sequence>MATQRPAVQADIGDYLKLVACTSVMLQPIFSLALTTQPSAPAQVGIGFLYNLVKFTAPAFIFGILYSTIRTTINTDLTYGGYLKRMWHALFVPTLWWTSIYLLVMPWVQQVSRYHSVGGFFWQFINGNAAPHLWYNTMMLQFIFLMPLFWAIGRWCGTDAKRGWLAVGVTVLITGLWLVLYDTQVFHGPHMRDWYLLDRLFISFLIYGVFGTLAWQYRQVVNPWLQKWWLALVAGFLASFYWINRELFAFSFPVKLTNAPYYKPSMVIYDLIAIALVAALAVTQIQRRSRVTGFVHRFAGFAYKAFLSNVFWEQLVWLGFGKALTQNHVGLGILVTYVLTWSLSFASAFGIHFGWQWLKRMITKNKLPVGTAD</sequence>
<dbReference type="OrthoDB" id="569695at2"/>
<evidence type="ECO:0000313" key="4">
    <source>
        <dbReference type="Proteomes" id="UP000051442"/>
    </source>
</evidence>
<keyword evidence="1" id="KW-0812">Transmembrane</keyword>
<feature type="transmembrane region" description="Helical" evidence="1">
    <location>
        <begin position="87"/>
        <end position="108"/>
    </location>
</feature>
<feature type="transmembrane region" description="Helical" evidence="1">
    <location>
        <begin position="264"/>
        <end position="282"/>
    </location>
</feature>
<feature type="transmembrane region" description="Helical" evidence="1">
    <location>
        <begin position="15"/>
        <end position="34"/>
    </location>
</feature>
<feature type="transmembrane region" description="Helical" evidence="1">
    <location>
        <begin position="294"/>
        <end position="312"/>
    </location>
</feature>
<name>A0A0R2F9M2_9LACO</name>
<dbReference type="EMBL" id="AYZM01000079">
    <property type="protein sequence ID" value="KRN25024.1"/>
    <property type="molecule type" value="Genomic_DNA"/>
</dbReference>
<proteinExistence type="predicted"/>
<evidence type="ECO:0000259" key="2">
    <source>
        <dbReference type="Pfam" id="PF01757"/>
    </source>
</evidence>
<feature type="transmembrane region" description="Helical" evidence="1">
    <location>
        <begin position="164"/>
        <end position="180"/>
    </location>
</feature>
<feature type="domain" description="Acyltransferase 3" evidence="2">
    <location>
        <begin position="14"/>
        <end position="343"/>
    </location>
</feature>